<sequence>MSRTRVLALGYRQWLDVSLYQSLVRAAPGVTALYCPLDVFIDPTAPIVCSPSSLMLVSADRVDTWPPAHALPFSNLQRLYLESLPCDADVWLDDATVALLTQLTHYGCRTSSDYVWTVDTMVEHLRPIRALPSLRIILLHSHFFLQSPYTNLGGWFDEVAELKDPRIYASPSSLSLQVWLSIQDDPQSDWWETSGVQVWSG</sequence>
<dbReference type="EMBL" id="KV425908">
    <property type="protein sequence ID" value="KZV99660.1"/>
    <property type="molecule type" value="Genomic_DNA"/>
</dbReference>
<evidence type="ECO:0000313" key="2">
    <source>
        <dbReference type="Proteomes" id="UP000077266"/>
    </source>
</evidence>
<dbReference type="Proteomes" id="UP000077266">
    <property type="component" value="Unassembled WGS sequence"/>
</dbReference>
<evidence type="ECO:0000313" key="1">
    <source>
        <dbReference type="EMBL" id="KZV99660.1"/>
    </source>
</evidence>
<name>A0A165MRQ5_EXIGL</name>
<gene>
    <name evidence="1" type="ORF">EXIGLDRAFT_724660</name>
</gene>
<organism evidence="1 2">
    <name type="scientific">Exidia glandulosa HHB12029</name>
    <dbReference type="NCBI Taxonomy" id="1314781"/>
    <lineage>
        <taxon>Eukaryota</taxon>
        <taxon>Fungi</taxon>
        <taxon>Dikarya</taxon>
        <taxon>Basidiomycota</taxon>
        <taxon>Agaricomycotina</taxon>
        <taxon>Agaricomycetes</taxon>
        <taxon>Auriculariales</taxon>
        <taxon>Exidiaceae</taxon>
        <taxon>Exidia</taxon>
    </lineage>
</organism>
<protein>
    <submittedName>
        <fullName evidence="1">Uncharacterized protein</fullName>
    </submittedName>
</protein>
<reference evidence="1 2" key="1">
    <citation type="journal article" date="2016" name="Mol. Biol. Evol.">
        <title>Comparative Genomics of Early-Diverging Mushroom-Forming Fungi Provides Insights into the Origins of Lignocellulose Decay Capabilities.</title>
        <authorList>
            <person name="Nagy L.G."/>
            <person name="Riley R."/>
            <person name="Tritt A."/>
            <person name="Adam C."/>
            <person name="Daum C."/>
            <person name="Floudas D."/>
            <person name="Sun H."/>
            <person name="Yadav J.S."/>
            <person name="Pangilinan J."/>
            <person name="Larsson K.H."/>
            <person name="Matsuura K."/>
            <person name="Barry K."/>
            <person name="Labutti K."/>
            <person name="Kuo R."/>
            <person name="Ohm R.A."/>
            <person name="Bhattacharya S.S."/>
            <person name="Shirouzu T."/>
            <person name="Yoshinaga Y."/>
            <person name="Martin F.M."/>
            <person name="Grigoriev I.V."/>
            <person name="Hibbett D.S."/>
        </authorList>
    </citation>
    <scope>NUCLEOTIDE SEQUENCE [LARGE SCALE GENOMIC DNA]</scope>
    <source>
        <strain evidence="1 2">HHB12029</strain>
    </source>
</reference>
<dbReference type="InParanoid" id="A0A165MRQ5"/>
<accession>A0A165MRQ5</accession>
<proteinExistence type="predicted"/>
<keyword evidence="2" id="KW-1185">Reference proteome</keyword>
<dbReference type="AlphaFoldDB" id="A0A165MRQ5"/>